<evidence type="ECO:0000313" key="16">
    <source>
        <dbReference type="Proteomes" id="UP001251528"/>
    </source>
</evidence>
<dbReference type="InterPro" id="IPR036640">
    <property type="entry name" value="ABC1_TM_sf"/>
</dbReference>
<evidence type="ECO:0000256" key="12">
    <source>
        <dbReference type="SAM" id="Phobius"/>
    </source>
</evidence>
<keyword evidence="6" id="KW-0547">Nucleotide-binding</keyword>
<dbReference type="FunFam" id="1.20.1560.10:FF:000066">
    <property type="entry name" value="ABC multidrug transporter (Eurofung)"/>
    <property type="match status" value="1"/>
</dbReference>
<evidence type="ECO:0000256" key="4">
    <source>
        <dbReference type="ARBA" id="ARBA00022475"/>
    </source>
</evidence>
<feature type="transmembrane region" description="Helical" evidence="12">
    <location>
        <begin position="1135"/>
        <end position="1157"/>
    </location>
</feature>
<feature type="transmembrane region" description="Helical" evidence="12">
    <location>
        <begin position="1055"/>
        <end position="1072"/>
    </location>
</feature>
<dbReference type="InterPro" id="IPR044726">
    <property type="entry name" value="ABCC_6TM_D2"/>
</dbReference>
<feature type="transmembrane region" description="Helical" evidence="12">
    <location>
        <begin position="1163"/>
        <end position="1183"/>
    </location>
</feature>
<evidence type="ECO:0000256" key="3">
    <source>
        <dbReference type="ARBA" id="ARBA00022448"/>
    </source>
</evidence>
<protein>
    <submittedName>
        <fullName evidence="15">Uncharacterized protein</fullName>
    </submittedName>
</protein>
<feature type="domain" description="ABC transporter" evidence="13">
    <location>
        <begin position="612"/>
        <end position="844"/>
    </location>
</feature>
<feature type="transmembrane region" description="Helical" evidence="12">
    <location>
        <begin position="955"/>
        <end position="979"/>
    </location>
</feature>
<evidence type="ECO:0000256" key="11">
    <source>
        <dbReference type="SAM" id="MobiDB-lite"/>
    </source>
</evidence>
<feature type="compositionally biased region" description="Basic and acidic residues" evidence="11">
    <location>
        <begin position="597"/>
        <end position="608"/>
    </location>
</feature>
<dbReference type="PROSITE" id="PS50929">
    <property type="entry name" value="ABC_TM1F"/>
    <property type="match status" value="2"/>
</dbReference>
<evidence type="ECO:0000256" key="5">
    <source>
        <dbReference type="ARBA" id="ARBA00022692"/>
    </source>
</evidence>
<feature type="transmembrane region" description="Helical" evidence="12">
    <location>
        <begin position="130"/>
        <end position="152"/>
    </location>
</feature>
<organism evidence="15 16">
    <name type="scientific">Conoideocrella luteorostrata</name>
    <dbReference type="NCBI Taxonomy" id="1105319"/>
    <lineage>
        <taxon>Eukaryota</taxon>
        <taxon>Fungi</taxon>
        <taxon>Dikarya</taxon>
        <taxon>Ascomycota</taxon>
        <taxon>Pezizomycotina</taxon>
        <taxon>Sordariomycetes</taxon>
        <taxon>Hypocreomycetidae</taxon>
        <taxon>Hypocreales</taxon>
        <taxon>Clavicipitaceae</taxon>
        <taxon>Conoideocrella</taxon>
    </lineage>
</organism>
<dbReference type="InterPro" id="IPR003593">
    <property type="entry name" value="AAA+_ATPase"/>
</dbReference>
<dbReference type="InterPro" id="IPR050173">
    <property type="entry name" value="ABC_transporter_C-like"/>
</dbReference>
<keyword evidence="3" id="KW-0813">Transport</keyword>
<keyword evidence="9 12" id="KW-0472">Membrane</keyword>
<feature type="transmembrane region" description="Helical" evidence="12">
    <location>
        <begin position="903"/>
        <end position="923"/>
    </location>
</feature>
<evidence type="ECO:0000256" key="8">
    <source>
        <dbReference type="ARBA" id="ARBA00022989"/>
    </source>
</evidence>
<dbReference type="EMBL" id="JASWJB010000076">
    <property type="protein sequence ID" value="KAK2601530.1"/>
    <property type="molecule type" value="Genomic_DNA"/>
</dbReference>
<keyword evidence="8 12" id="KW-1133">Transmembrane helix</keyword>
<evidence type="ECO:0000256" key="9">
    <source>
        <dbReference type="ARBA" id="ARBA00023136"/>
    </source>
</evidence>
<gene>
    <name evidence="15" type="ORF">QQS21_004915</name>
</gene>
<dbReference type="InterPro" id="IPR003439">
    <property type="entry name" value="ABC_transporter-like_ATP-bd"/>
</dbReference>
<dbReference type="Pfam" id="PF00005">
    <property type="entry name" value="ABC_tran"/>
    <property type="match status" value="2"/>
</dbReference>
<name>A0AAJ0FZI4_9HYPO</name>
<dbReference type="Gene3D" id="1.20.1560.10">
    <property type="entry name" value="ABC transporter type 1, transmembrane domain"/>
    <property type="match status" value="2"/>
</dbReference>
<feature type="domain" description="ABC transporter" evidence="13">
    <location>
        <begin position="1231"/>
        <end position="1463"/>
    </location>
</feature>
<comment type="similarity">
    <text evidence="2">Belongs to the ABC transporter superfamily. ABCC family. Conjugate transporter (TC 3.A.1.208) subfamily.</text>
</comment>
<dbReference type="GO" id="GO:0005886">
    <property type="term" value="C:plasma membrane"/>
    <property type="evidence" value="ECO:0007669"/>
    <property type="project" value="UniProtKB-SubCell"/>
</dbReference>
<dbReference type="SMART" id="SM00382">
    <property type="entry name" value="AAA"/>
    <property type="match status" value="2"/>
</dbReference>
<keyword evidence="5 12" id="KW-0812">Transmembrane</keyword>
<dbReference type="CDD" id="cd03244">
    <property type="entry name" value="ABCC_MRP_domain2"/>
    <property type="match status" value="1"/>
</dbReference>
<evidence type="ECO:0000256" key="2">
    <source>
        <dbReference type="ARBA" id="ARBA00009726"/>
    </source>
</evidence>
<dbReference type="GO" id="GO:0005524">
    <property type="term" value="F:ATP binding"/>
    <property type="evidence" value="ECO:0007669"/>
    <property type="project" value="UniProtKB-KW"/>
</dbReference>
<feature type="transmembrane region" description="Helical" evidence="12">
    <location>
        <begin position="65"/>
        <end position="87"/>
    </location>
</feature>
<evidence type="ECO:0000259" key="14">
    <source>
        <dbReference type="PROSITE" id="PS50929"/>
    </source>
</evidence>
<dbReference type="InterPro" id="IPR011527">
    <property type="entry name" value="ABC1_TM_dom"/>
</dbReference>
<dbReference type="PROSITE" id="PS50893">
    <property type="entry name" value="ABC_TRANSPORTER_2"/>
    <property type="match status" value="2"/>
</dbReference>
<feature type="transmembrane region" description="Helical" evidence="12">
    <location>
        <begin position="264"/>
        <end position="289"/>
    </location>
</feature>
<dbReference type="Pfam" id="PF24357">
    <property type="entry name" value="TMD0_ABC"/>
    <property type="match status" value="1"/>
</dbReference>
<accession>A0AAJ0FZI4</accession>
<dbReference type="PANTHER" id="PTHR24223">
    <property type="entry name" value="ATP-BINDING CASSETTE SUB-FAMILY C"/>
    <property type="match status" value="1"/>
</dbReference>
<dbReference type="InterPro" id="IPR027417">
    <property type="entry name" value="P-loop_NTPase"/>
</dbReference>
<dbReference type="Gene3D" id="3.40.50.300">
    <property type="entry name" value="P-loop containing nucleotide triphosphate hydrolases"/>
    <property type="match status" value="2"/>
</dbReference>
<dbReference type="Pfam" id="PF00664">
    <property type="entry name" value="ABC_membrane"/>
    <property type="match status" value="1"/>
</dbReference>
<feature type="transmembrane region" description="Helical" evidence="12">
    <location>
        <begin position="31"/>
        <end position="53"/>
    </location>
</feature>
<dbReference type="GO" id="GO:0140359">
    <property type="term" value="F:ABC-type transporter activity"/>
    <property type="evidence" value="ECO:0007669"/>
    <property type="project" value="InterPro"/>
</dbReference>
<feature type="transmembrane region" description="Helical" evidence="12">
    <location>
        <begin position="522"/>
        <end position="544"/>
    </location>
</feature>
<dbReference type="SUPFAM" id="SSF52540">
    <property type="entry name" value="P-loop containing nucleoside triphosphate hydrolases"/>
    <property type="match status" value="2"/>
</dbReference>
<feature type="transmembrane region" description="Helical" evidence="12">
    <location>
        <begin position="486"/>
        <end position="516"/>
    </location>
</feature>
<dbReference type="CDD" id="cd18580">
    <property type="entry name" value="ABC_6TM_ABCC_D2"/>
    <property type="match status" value="1"/>
</dbReference>
<keyword evidence="4" id="KW-1003">Cell membrane</keyword>
<feature type="domain" description="ABC transmembrane type-1" evidence="14">
    <location>
        <begin position="917"/>
        <end position="1194"/>
    </location>
</feature>
<feature type="domain" description="ABC transmembrane type-1" evidence="14">
    <location>
        <begin position="277"/>
        <end position="552"/>
    </location>
</feature>
<feature type="transmembrane region" description="Helical" evidence="12">
    <location>
        <begin position="158"/>
        <end position="175"/>
    </location>
</feature>
<dbReference type="GO" id="GO:0016887">
    <property type="term" value="F:ATP hydrolysis activity"/>
    <property type="evidence" value="ECO:0007669"/>
    <property type="project" value="InterPro"/>
</dbReference>
<dbReference type="PANTHER" id="PTHR24223:SF404">
    <property type="entry name" value="ABC MULTIDRUG TRANSPORTER (EUROFUNG)-RELATED"/>
    <property type="match status" value="1"/>
</dbReference>
<dbReference type="InterPro" id="IPR056227">
    <property type="entry name" value="TMD0_ABC"/>
</dbReference>
<reference evidence="15" key="1">
    <citation type="submission" date="2023-06" db="EMBL/GenBank/DDBJ databases">
        <title>Conoideocrella luteorostrata (Hypocreales: Clavicipitaceae), a potential biocontrol fungus for elongate hemlock scale in United States Christmas tree production areas.</title>
        <authorList>
            <person name="Barrett H."/>
            <person name="Lovett B."/>
            <person name="Macias A.M."/>
            <person name="Stajich J.E."/>
            <person name="Kasson M.T."/>
        </authorList>
    </citation>
    <scope>NUCLEOTIDE SEQUENCE</scope>
    <source>
        <strain evidence="15">ARSEF 14590</strain>
    </source>
</reference>
<evidence type="ECO:0000256" key="10">
    <source>
        <dbReference type="ARBA" id="ARBA00023180"/>
    </source>
</evidence>
<keyword evidence="10" id="KW-0325">Glycoprotein</keyword>
<comment type="subcellular location">
    <subcellularLocation>
        <location evidence="1">Cell membrane</location>
        <topology evidence="1">Multi-pass membrane protein</topology>
    </subcellularLocation>
</comment>
<comment type="caution">
    <text evidence="15">The sequence shown here is derived from an EMBL/GenBank/DDBJ whole genome shotgun (WGS) entry which is preliminary data.</text>
</comment>
<sequence length="1478" mass="160046">MSCAAGVDSSLGPRVDPACRAFDFTLAFEDVVFVCVPAVLFVVCALVQIAILLQKQAAVLRELDVFIGAKLLAFVAALATQLAVLGIRLQTTALVTSVSLAGNVMAAVAIAAATVLSFTSHRKSARPSTLLALYLSAAVLLGIARARTFWLITGSSSASASLIASLALLLSALFLESLRRKPLDVDAQSQGETPELYSGFWNRITFSWLATTFWVGYSKVISVNDLPGLDPKLHSHALHDQLSSGWNKSDKKGKFAILRVCLRTFWPSLVSTIIPRLCVTAFTFSQPFLVNTTLSYVGASERDADYGRGLIGAWVLVYLGMAMSNSAYKYQNLRFSLRLRGSLIALVFQHNVNTRPVDMGDITGVTLMGTDVERIVSGMQMFNELWGSLLDVAVAAWLLERQLSLACLAPIALVLIFVAITSKVSASAGTSQRLWVEKVQERLRVTTAVLGDMKSVKLLGLPTVLSDIISAIRLDEIQTSEGFRKIIVATILLSLTPINLAPVVTFAVYVIVSLYWKEGTLLTAQAFTAVALIGLLVNPVISFIQTLPNFLQTTGCFGRIQEYCNYADTAAQAEKPSVDSDSAQAECSATDDDQASDPEKGAGNFREKDGSVDFRDYLGGVSFAWKDKGTNVLTNAHLPVLSGTINVITGPTASGKSALLTALLGEMAASTASQCSPIGGTVAYCGQKPWLENGTIRESILGVSEYDVKWYNKVIWACGLEDDLAQAGKGDRTNIGGGGAKLSGGQKHRIALARAVYSRHKTILLDDVFSSLDAHTSSAVRERLLGTNGLLRQDRQTVILVSNNLAFISLADNIAVIQHGQISESGSYPELSKSSGYIGSLGLPGDSKPSKFVTRETPEFTADKFTASHMVGIPDELEDAPMNSGKELEDLRRKNGDITVYKYYFSAAGCLLIGINVLFMLIWTVTTEFSSIWIKWWSEANEKQPNDKVGMYLGVYAALGFLATAGACLAAWTALISIISKSAIKLHADLLETTMRAPLRFFSATDSGEILNRFGQDMELIDMELPSTMINYSSTVFTCAAKVIIIAIFSKYLGIAIPFMGIALFFLQRFYLQTSRQLRHLSIEAKAPLYTSFTAVSEGLVTIRAFGWERQYQERCQRLIDASQRPEYMLSCIQYCLGFVLELMTAVLAAALVTITITLADQFSAGSVGVGLVMVIGLSEVLVRLIKSWTHLETSIGAAARVKRYIADTESEVAETSVVDISPRWPEAGKLEIENLTASYGADTEPALNSISLSVEPGQHVAICGRTGGGKSSIILSILQMIDTKPDGAITIDGVDVSALDPAQLRQRINVVSQDAFLFPGTIRLNLDPFSTSSDDVIIKALERVELWSVVQEKGGLEAVMDDKEWSAGQKQLFCLARALVRKSKVLFLDEAMSNVDANTEKTAHDIINTDFKGCTVLSIMHHLSHIHSFDRVAVIAEGSLLEYDEPAKLLAKRSQFAELYAAGNHQGAAPPPETTSL</sequence>
<evidence type="ECO:0000256" key="7">
    <source>
        <dbReference type="ARBA" id="ARBA00022840"/>
    </source>
</evidence>
<dbReference type="FunFam" id="3.40.50.300:FF:002145">
    <property type="entry name" value="ABC transporter (MsbA subfamily)"/>
    <property type="match status" value="1"/>
</dbReference>
<proteinExistence type="inferred from homology"/>
<evidence type="ECO:0000313" key="15">
    <source>
        <dbReference type="EMBL" id="KAK2601530.1"/>
    </source>
</evidence>
<dbReference type="Proteomes" id="UP001251528">
    <property type="component" value="Unassembled WGS sequence"/>
</dbReference>
<dbReference type="FunFam" id="1.20.1560.10:FF:000055">
    <property type="entry name" value="ABC multidrug transporter (Eurofung)"/>
    <property type="match status" value="1"/>
</dbReference>
<feature type="region of interest" description="Disordered" evidence="11">
    <location>
        <begin position="575"/>
        <end position="608"/>
    </location>
</feature>
<dbReference type="SUPFAM" id="SSF90123">
    <property type="entry name" value="ABC transporter transmembrane region"/>
    <property type="match status" value="2"/>
</dbReference>
<evidence type="ECO:0000256" key="1">
    <source>
        <dbReference type="ARBA" id="ARBA00004651"/>
    </source>
</evidence>
<feature type="transmembrane region" description="Helical" evidence="12">
    <location>
        <begin position="93"/>
        <end position="118"/>
    </location>
</feature>
<keyword evidence="16" id="KW-1185">Reference proteome</keyword>
<evidence type="ECO:0000259" key="13">
    <source>
        <dbReference type="PROSITE" id="PS50893"/>
    </source>
</evidence>
<dbReference type="CDD" id="cd18579">
    <property type="entry name" value="ABC_6TM_ABCC_D1"/>
    <property type="match status" value="1"/>
</dbReference>
<evidence type="ECO:0000256" key="6">
    <source>
        <dbReference type="ARBA" id="ARBA00022741"/>
    </source>
</evidence>
<dbReference type="InterPro" id="IPR044746">
    <property type="entry name" value="ABCC_6TM_D1"/>
</dbReference>
<keyword evidence="7" id="KW-0067">ATP-binding</keyword>
<feature type="transmembrane region" description="Helical" evidence="12">
    <location>
        <begin position="309"/>
        <end position="328"/>
    </location>
</feature>